<comment type="caution">
    <text evidence="4">The sequence shown here is derived from an EMBL/GenBank/DDBJ whole genome shotgun (WGS) entry which is preliminary data.</text>
</comment>
<keyword evidence="3" id="KW-0472">Membrane</keyword>
<sequence>MTQDPQQMRREPPVSGRPAAEPRSRGKGKGGAVKTRAKGRPAIRRRAARSVLPVIAGLLLFSGALRLSDGVSRALAADSDPPQEAPAETAIGACEGTPELLAAFDAREERVSRRETQVEDRMQALRVAEGEIEEKLQALQAAEERLSATLALSETAAEDDLTRLTAVYENMKTEDAAALFEQMAPEFSAGFIARMQPEIAAAVMSRLEAGTAYSISAILAGRNAAAPTE</sequence>
<feature type="transmembrane region" description="Helical" evidence="3">
    <location>
        <begin position="47"/>
        <end position="65"/>
    </location>
</feature>
<dbReference type="EMBL" id="QJTE01000002">
    <property type="protein sequence ID" value="PYE84592.1"/>
    <property type="molecule type" value="Genomic_DNA"/>
</dbReference>
<keyword evidence="4" id="KW-0966">Cell projection</keyword>
<dbReference type="Proteomes" id="UP000248311">
    <property type="component" value="Unassembled WGS sequence"/>
</dbReference>
<keyword evidence="4" id="KW-0282">Flagellum</keyword>
<reference evidence="4 5" key="1">
    <citation type="submission" date="2018-06" db="EMBL/GenBank/DDBJ databases">
        <title>Genomic Encyclopedia of Type Strains, Phase III (KMG-III): the genomes of soil and plant-associated and newly described type strains.</title>
        <authorList>
            <person name="Whitman W."/>
        </authorList>
    </citation>
    <scope>NUCLEOTIDE SEQUENCE [LARGE SCALE GENOMIC DNA]</scope>
    <source>
        <strain evidence="4 5">CECT 9025</strain>
    </source>
</reference>
<evidence type="ECO:0000313" key="4">
    <source>
        <dbReference type="EMBL" id="PYE84592.1"/>
    </source>
</evidence>
<keyword evidence="1" id="KW-0175">Coiled coil</keyword>
<dbReference type="SUPFAM" id="SSF158791">
    <property type="entry name" value="MgtE N-terminal domain-like"/>
    <property type="match status" value="1"/>
</dbReference>
<dbReference type="RefSeq" id="WP_245904720.1">
    <property type="nucleotide sequence ID" value="NZ_QJTE01000002.1"/>
</dbReference>
<feature type="compositionally biased region" description="Basic residues" evidence="2">
    <location>
        <begin position="35"/>
        <end position="44"/>
    </location>
</feature>
<evidence type="ECO:0000256" key="1">
    <source>
        <dbReference type="SAM" id="Coils"/>
    </source>
</evidence>
<proteinExistence type="predicted"/>
<name>A0A318SSZ2_9RHOB</name>
<organism evidence="4 5">
    <name type="scientific">Pseudoroseicyclus aestuarii</name>
    <dbReference type="NCBI Taxonomy" id="1795041"/>
    <lineage>
        <taxon>Bacteria</taxon>
        <taxon>Pseudomonadati</taxon>
        <taxon>Pseudomonadota</taxon>
        <taxon>Alphaproteobacteria</taxon>
        <taxon>Rhodobacterales</taxon>
        <taxon>Paracoccaceae</taxon>
        <taxon>Pseudoroseicyclus</taxon>
    </lineage>
</organism>
<accession>A0A318SSZ2</accession>
<feature type="region of interest" description="Disordered" evidence="2">
    <location>
        <begin position="1"/>
        <end position="44"/>
    </location>
</feature>
<keyword evidence="5" id="KW-1185">Reference proteome</keyword>
<feature type="coiled-coil region" evidence="1">
    <location>
        <begin position="122"/>
        <end position="152"/>
    </location>
</feature>
<keyword evidence="3" id="KW-0812">Transmembrane</keyword>
<keyword evidence="4" id="KW-0969">Cilium</keyword>
<evidence type="ECO:0000256" key="3">
    <source>
        <dbReference type="SAM" id="Phobius"/>
    </source>
</evidence>
<gene>
    <name evidence="4" type="ORF">DFP88_102393</name>
</gene>
<evidence type="ECO:0000313" key="5">
    <source>
        <dbReference type="Proteomes" id="UP000248311"/>
    </source>
</evidence>
<dbReference type="AlphaFoldDB" id="A0A318SSZ2"/>
<keyword evidence="3" id="KW-1133">Transmembrane helix</keyword>
<evidence type="ECO:0000256" key="2">
    <source>
        <dbReference type="SAM" id="MobiDB-lite"/>
    </source>
</evidence>
<protein>
    <submittedName>
        <fullName evidence="4">Flagellar motility protein MotE (MotC chaperone)</fullName>
    </submittedName>
</protein>